<evidence type="ECO:0000256" key="4">
    <source>
        <dbReference type="PROSITE-ProRule" id="PRU01251"/>
    </source>
</evidence>
<dbReference type="InterPro" id="IPR041546">
    <property type="entry name" value="ClpA/ClpB_AAA_lid"/>
</dbReference>
<dbReference type="Pfam" id="PF02861">
    <property type="entry name" value="Clp_N"/>
    <property type="match status" value="1"/>
</dbReference>
<proteinExistence type="predicted"/>
<dbReference type="Gene3D" id="3.40.50.300">
    <property type="entry name" value="P-loop containing nucleotide triphosphate hydrolases"/>
    <property type="match status" value="2"/>
</dbReference>
<dbReference type="GO" id="GO:0016887">
    <property type="term" value="F:ATP hydrolysis activity"/>
    <property type="evidence" value="ECO:0007669"/>
    <property type="project" value="InterPro"/>
</dbReference>
<dbReference type="GO" id="GO:0034605">
    <property type="term" value="P:cellular response to heat"/>
    <property type="evidence" value="ECO:0007669"/>
    <property type="project" value="TreeGrafter"/>
</dbReference>
<evidence type="ECO:0000256" key="2">
    <source>
        <dbReference type="ARBA" id="ARBA00022741"/>
    </source>
</evidence>
<dbReference type="InterPro" id="IPR004176">
    <property type="entry name" value="Clp_R_N"/>
</dbReference>
<evidence type="ECO:0000256" key="3">
    <source>
        <dbReference type="ARBA" id="ARBA00022840"/>
    </source>
</evidence>
<dbReference type="Proteomes" id="UP000241201">
    <property type="component" value="Unassembled WGS sequence"/>
</dbReference>
<sequence length="637" mass="73958">MLLLLKEFDEQAQKAIVVAESISFDFGHQNVGSEHLLLSLLKMHDNQLKRLLKKYKVNEEVVEEDIKRLFGTSEDQPFYMEYSQSVKKILERSMEEAQKKNQDQVTLNLLTISLLKEKESVAYEILQKYHVDVEELIYLLQEKSAFETPLDQISTLVNINKKVKNKKYKIIGRENEIEQICTILSKKEKNNVLIIGEAGVGKSAIVEKLAMMINHHQVVDSLKNKIIYELSLSSLVAGTKYRGEFEEKFKKIIDKVKNLDNVIIFIDEIHNVIGAGGAEGAIDASNILKPYLARKDMTVIGATTIDEYYKHFEKDHAMNRRFSLVTLKENTKEETFEILKGIKCYYENFHHIKISDTILKELINLVDQHIKNRTYPDKAIDILDLSCVKAKFYHEQELTKIRIIETIEKYLNITIHQQINKKTLEKQLNKNIFGQEKAIHQLVQTLETKKLPHSFFLYGQESTGKTTTAKILARELNYHYLKLDMNQYKDIHAYYKLIGNNQEPSILLSTLQSTPHTVLYLKNIDQANEEIIHLISQILEEGYYEDSKKRKISFENVIIILSQTNITHRLGFKKNKTIHPRHPLLSKVDQVIEYQPLSKETIEKIISKKQPNSSNKLHSLIQKEKNPTLSHILKQMS</sequence>
<keyword evidence="3" id="KW-0067">ATP-binding</keyword>
<dbReference type="AlphaFoldDB" id="A0A2T3FJF7"/>
<dbReference type="Pfam" id="PF17871">
    <property type="entry name" value="AAA_lid_9"/>
    <property type="match status" value="1"/>
</dbReference>
<keyword evidence="7" id="KW-1185">Reference proteome</keyword>
<dbReference type="PANTHER" id="PTHR11638:SF18">
    <property type="entry name" value="HEAT SHOCK PROTEIN 104"/>
    <property type="match status" value="1"/>
</dbReference>
<evidence type="ECO:0000256" key="1">
    <source>
        <dbReference type="ARBA" id="ARBA00022737"/>
    </source>
</evidence>
<reference evidence="7" key="1">
    <citation type="submission" date="2018-03" db="EMBL/GenBank/DDBJ databases">
        <title>Lachnoclostridium SNUG30370 gen.nov., sp.nov., isolated from human faeces.</title>
        <authorList>
            <person name="Seo B."/>
            <person name="Jeon K."/>
            <person name="Ko G."/>
        </authorList>
    </citation>
    <scope>NUCLEOTIDE SEQUENCE [LARGE SCALE GENOMIC DNA]</scope>
    <source>
        <strain evidence="7">SNUG30370</strain>
    </source>
</reference>
<gene>
    <name evidence="6" type="ORF">C7U55_13280</name>
</gene>
<dbReference type="Gene3D" id="1.10.1780.10">
    <property type="entry name" value="Clp, N-terminal domain"/>
    <property type="match status" value="1"/>
</dbReference>
<feature type="domain" description="Clp R" evidence="5">
    <location>
        <begin position="4"/>
        <end position="147"/>
    </location>
</feature>
<dbReference type="PANTHER" id="PTHR11638">
    <property type="entry name" value="ATP-DEPENDENT CLP PROTEASE"/>
    <property type="match status" value="1"/>
</dbReference>
<organism evidence="6 7">
    <name type="scientific">Faecalibacillus faecis</name>
    <dbReference type="NCBI Taxonomy" id="1982628"/>
    <lineage>
        <taxon>Bacteria</taxon>
        <taxon>Bacillati</taxon>
        <taxon>Bacillota</taxon>
        <taxon>Erysipelotrichia</taxon>
        <taxon>Erysipelotrichales</taxon>
        <taxon>Coprobacillaceae</taxon>
        <taxon>Faecalibacillus</taxon>
    </lineage>
</organism>
<dbReference type="Gene3D" id="1.10.8.60">
    <property type="match status" value="1"/>
</dbReference>
<dbReference type="EMBL" id="PYLP01000042">
    <property type="protein sequence ID" value="PST35417.1"/>
    <property type="molecule type" value="Genomic_DNA"/>
</dbReference>
<evidence type="ECO:0000313" key="6">
    <source>
        <dbReference type="EMBL" id="PST35417.1"/>
    </source>
</evidence>
<dbReference type="InterPro" id="IPR003959">
    <property type="entry name" value="ATPase_AAA_core"/>
</dbReference>
<keyword evidence="2" id="KW-0547">Nucleotide-binding</keyword>
<dbReference type="SMART" id="SM00382">
    <property type="entry name" value="AAA"/>
    <property type="match status" value="2"/>
</dbReference>
<dbReference type="InterPro" id="IPR050130">
    <property type="entry name" value="ClpA_ClpB"/>
</dbReference>
<protein>
    <submittedName>
        <fullName evidence="6">ATPase</fullName>
    </submittedName>
</protein>
<dbReference type="PROSITE" id="PS51903">
    <property type="entry name" value="CLP_R"/>
    <property type="match status" value="1"/>
</dbReference>
<dbReference type="InterPro" id="IPR027417">
    <property type="entry name" value="P-loop_NTPase"/>
</dbReference>
<dbReference type="Pfam" id="PF07724">
    <property type="entry name" value="AAA_2"/>
    <property type="match status" value="1"/>
</dbReference>
<accession>A0A2T3FJF7</accession>
<name>A0A2T3FJF7_9FIRM</name>
<dbReference type="GO" id="GO:0005737">
    <property type="term" value="C:cytoplasm"/>
    <property type="evidence" value="ECO:0007669"/>
    <property type="project" value="TreeGrafter"/>
</dbReference>
<dbReference type="CDD" id="cd00009">
    <property type="entry name" value="AAA"/>
    <property type="match status" value="1"/>
</dbReference>
<evidence type="ECO:0000313" key="7">
    <source>
        <dbReference type="Proteomes" id="UP000241201"/>
    </source>
</evidence>
<dbReference type="GO" id="GO:0005524">
    <property type="term" value="F:ATP binding"/>
    <property type="evidence" value="ECO:0007669"/>
    <property type="project" value="UniProtKB-KW"/>
</dbReference>
<comment type="caution">
    <text evidence="6">The sequence shown here is derived from an EMBL/GenBank/DDBJ whole genome shotgun (WGS) entry which is preliminary data.</text>
</comment>
<keyword evidence="1 4" id="KW-0677">Repeat</keyword>
<evidence type="ECO:0000259" key="5">
    <source>
        <dbReference type="PROSITE" id="PS51903"/>
    </source>
</evidence>
<dbReference type="SUPFAM" id="SSF81923">
    <property type="entry name" value="Double Clp-N motif"/>
    <property type="match status" value="1"/>
</dbReference>
<dbReference type="InterPro" id="IPR036628">
    <property type="entry name" value="Clp_N_dom_sf"/>
</dbReference>
<dbReference type="Pfam" id="PF00004">
    <property type="entry name" value="AAA"/>
    <property type="match status" value="1"/>
</dbReference>
<dbReference type="SUPFAM" id="SSF52540">
    <property type="entry name" value="P-loop containing nucleoside triphosphate hydrolases"/>
    <property type="match status" value="2"/>
</dbReference>
<dbReference type="InterPro" id="IPR003593">
    <property type="entry name" value="AAA+_ATPase"/>
</dbReference>